<keyword evidence="7" id="KW-0645">Protease</keyword>
<evidence type="ECO:0000256" key="7">
    <source>
        <dbReference type="RuleBase" id="RU362042"/>
    </source>
</evidence>
<dbReference type="InterPro" id="IPR000223">
    <property type="entry name" value="Pept_S26A_signal_pept_1"/>
</dbReference>
<reference evidence="9 12" key="2">
    <citation type="submission" date="2019-07" db="EMBL/GenBank/DDBJ databases">
        <title>Whole genome shotgun sequence of Enterococcus thailandicus NBRC 101867.</title>
        <authorList>
            <person name="Hosoyama A."/>
            <person name="Uohara A."/>
            <person name="Ohji S."/>
            <person name="Ichikawa N."/>
        </authorList>
    </citation>
    <scope>NUCLEOTIDE SEQUENCE [LARGE SCALE GENOMIC DNA]</scope>
    <source>
        <strain evidence="9 12">NBRC 101867</strain>
    </source>
</reference>
<keyword evidence="7" id="KW-1133">Transmembrane helix</keyword>
<dbReference type="EMBL" id="BJUG01000013">
    <property type="protein sequence ID" value="GEK37871.1"/>
    <property type="molecule type" value="Genomic_DNA"/>
</dbReference>
<evidence type="ECO:0000313" key="12">
    <source>
        <dbReference type="Proteomes" id="UP000321361"/>
    </source>
</evidence>
<dbReference type="CDD" id="cd06530">
    <property type="entry name" value="S26_SPase_I"/>
    <property type="match status" value="1"/>
</dbReference>
<dbReference type="GO" id="GO:0009003">
    <property type="term" value="F:signal peptidase activity"/>
    <property type="evidence" value="ECO:0007669"/>
    <property type="project" value="UniProtKB-EC"/>
</dbReference>
<keyword evidence="7" id="KW-0812">Transmembrane</keyword>
<keyword evidence="11" id="KW-1185">Reference proteome</keyword>
<evidence type="ECO:0000256" key="3">
    <source>
        <dbReference type="ARBA" id="ARBA00009370"/>
    </source>
</evidence>
<dbReference type="PANTHER" id="PTHR43390">
    <property type="entry name" value="SIGNAL PEPTIDASE I"/>
    <property type="match status" value="1"/>
</dbReference>
<dbReference type="InterPro" id="IPR019533">
    <property type="entry name" value="Peptidase_S26"/>
</dbReference>
<keyword evidence="7" id="KW-0472">Membrane</keyword>
<dbReference type="GO" id="GO:0004252">
    <property type="term" value="F:serine-type endopeptidase activity"/>
    <property type="evidence" value="ECO:0007669"/>
    <property type="project" value="InterPro"/>
</dbReference>
<dbReference type="NCBIfam" id="TIGR02227">
    <property type="entry name" value="sigpep_I_bact"/>
    <property type="match status" value="1"/>
</dbReference>
<dbReference type="PROSITE" id="PS00761">
    <property type="entry name" value="SPASE_I_3"/>
    <property type="match status" value="1"/>
</dbReference>
<dbReference type="PROSITE" id="PS00760">
    <property type="entry name" value="SPASE_I_2"/>
    <property type="match status" value="1"/>
</dbReference>
<organism evidence="10 11">
    <name type="scientific">Enterococcus thailandicus</name>
    <dbReference type="NCBI Taxonomy" id="417368"/>
    <lineage>
        <taxon>Bacteria</taxon>
        <taxon>Bacillati</taxon>
        <taxon>Bacillota</taxon>
        <taxon>Bacilli</taxon>
        <taxon>Lactobacillales</taxon>
        <taxon>Enterococcaceae</taxon>
        <taxon>Enterococcus</taxon>
    </lineage>
</organism>
<dbReference type="Pfam" id="PF10502">
    <property type="entry name" value="Peptidase_S26"/>
    <property type="match status" value="1"/>
</dbReference>
<protein>
    <recommendedName>
        <fullName evidence="4 7">Signal peptidase I</fullName>
        <ecNumber evidence="4 7">3.4.21.89</ecNumber>
    </recommendedName>
</protein>
<dbReference type="PRINTS" id="PR00727">
    <property type="entry name" value="LEADERPTASE"/>
</dbReference>
<dbReference type="AlphaFoldDB" id="A0A179EP44"/>
<dbReference type="Proteomes" id="UP000321361">
    <property type="component" value="Unassembled WGS sequence"/>
</dbReference>
<dbReference type="RefSeq" id="WP_067484978.1">
    <property type="nucleotide sequence ID" value="NZ_BJUG01000013.1"/>
</dbReference>
<dbReference type="InterPro" id="IPR036286">
    <property type="entry name" value="LexA/Signal_pep-like_sf"/>
</dbReference>
<dbReference type="InterPro" id="IPR019757">
    <property type="entry name" value="Pept_S26A_signal_pept_1_Lys-AS"/>
</dbReference>
<evidence type="ECO:0000256" key="1">
    <source>
        <dbReference type="ARBA" id="ARBA00000677"/>
    </source>
</evidence>
<feature type="active site" evidence="6">
    <location>
        <position position="80"/>
    </location>
</feature>
<dbReference type="Proteomes" id="UP000078516">
    <property type="component" value="Unassembled WGS sequence"/>
</dbReference>
<evidence type="ECO:0000256" key="5">
    <source>
        <dbReference type="ARBA" id="ARBA00022801"/>
    </source>
</evidence>
<keyword evidence="5 7" id="KW-0378">Hydrolase</keyword>
<evidence type="ECO:0000313" key="11">
    <source>
        <dbReference type="Proteomes" id="UP000078516"/>
    </source>
</evidence>
<evidence type="ECO:0000256" key="6">
    <source>
        <dbReference type="PIRSR" id="PIRSR600223-1"/>
    </source>
</evidence>
<dbReference type="PANTHER" id="PTHR43390:SF1">
    <property type="entry name" value="CHLOROPLAST PROCESSING PEPTIDASE"/>
    <property type="match status" value="1"/>
</dbReference>
<evidence type="ECO:0000313" key="10">
    <source>
        <dbReference type="EMBL" id="OAQ55028.1"/>
    </source>
</evidence>
<comment type="subcellular location">
    <subcellularLocation>
        <location evidence="2">Cell membrane</location>
        <topology evidence="2">Single-pass type II membrane protein</topology>
    </subcellularLocation>
    <subcellularLocation>
        <location evidence="7">Membrane</location>
        <topology evidence="7">Single-pass type II membrane protein</topology>
    </subcellularLocation>
</comment>
<dbReference type="GO" id="GO:0005886">
    <property type="term" value="C:plasma membrane"/>
    <property type="evidence" value="ECO:0007669"/>
    <property type="project" value="UniProtKB-SubCell"/>
</dbReference>
<feature type="transmembrane region" description="Helical" evidence="7">
    <location>
        <begin position="12"/>
        <end position="35"/>
    </location>
</feature>
<evidence type="ECO:0000256" key="2">
    <source>
        <dbReference type="ARBA" id="ARBA00004401"/>
    </source>
</evidence>
<evidence type="ECO:0000259" key="8">
    <source>
        <dbReference type="Pfam" id="PF10502"/>
    </source>
</evidence>
<proteinExistence type="inferred from homology"/>
<sequence>MLTTKQKWTNRFWLAVKYLLISIFLAFILRGFLFIPVPVEGNSMENTLSQGNMTVMEKFTEIKRFDVVVFQLADGTIYIKRVIGLPGETISYQNDTLQINGKDIKEPFLSKNIQSDHETAPYTTDFTLQGLTGEEKLAEDNYFVMGDNRRISKDSRSFGTISREDILGKARMVYYPLSEIKWIK</sequence>
<comment type="similarity">
    <text evidence="3 7">Belongs to the peptidase S26 family.</text>
</comment>
<dbReference type="InterPro" id="IPR019758">
    <property type="entry name" value="Pept_S26A_signal_pept_1_CS"/>
</dbReference>
<dbReference type="EC" id="3.4.21.89" evidence="4 7"/>
<comment type="catalytic activity">
    <reaction evidence="1 7">
        <text>Cleavage of hydrophobic, N-terminal signal or leader sequences from secreted and periplasmic proteins.</text>
        <dbReference type="EC" id="3.4.21.89"/>
    </reaction>
</comment>
<feature type="active site" evidence="6">
    <location>
        <position position="43"/>
    </location>
</feature>
<dbReference type="GeneID" id="77486896"/>
<accession>A0A179EP44</accession>
<dbReference type="GO" id="GO:0006465">
    <property type="term" value="P:signal peptide processing"/>
    <property type="evidence" value="ECO:0007669"/>
    <property type="project" value="InterPro"/>
</dbReference>
<dbReference type="Gene3D" id="2.10.109.10">
    <property type="entry name" value="Umud Fragment, subunit A"/>
    <property type="match status" value="1"/>
</dbReference>
<dbReference type="EMBL" id="LWMN01000016">
    <property type="protein sequence ID" value="OAQ55028.1"/>
    <property type="molecule type" value="Genomic_DNA"/>
</dbReference>
<dbReference type="PATRIC" id="fig|417368.6.peg.595"/>
<evidence type="ECO:0000313" key="9">
    <source>
        <dbReference type="EMBL" id="GEK37871.1"/>
    </source>
</evidence>
<reference evidence="10 11" key="1">
    <citation type="submission" date="2016-04" db="EMBL/GenBank/DDBJ databases">
        <title>Draft genome of an Enterococcus thailandicus strain isolated from bovine feces.</title>
        <authorList>
            <person name="Beukers A.G."/>
            <person name="Zaheer R."/>
            <person name="Goji N."/>
            <person name="Cook S.R."/>
            <person name="Amoako K."/>
            <person name="Chaves A.V."/>
            <person name="Ward M.P."/>
            <person name="Mcallister T.A."/>
        </authorList>
    </citation>
    <scope>NUCLEOTIDE SEQUENCE [LARGE SCALE GENOMIC DNA]</scope>
    <source>
        <strain evidence="10 11">F0711D 46</strain>
    </source>
</reference>
<name>A0A179EP44_ENTTH</name>
<feature type="domain" description="Peptidase S26" evidence="8">
    <location>
        <begin position="16"/>
        <end position="175"/>
    </location>
</feature>
<gene>
    <name evidence="9" type="primary">lepB</name>
    <name evidence="10" type="ORF">A6E74_10550</name>
    <name evidence="9" type="ORF">ETH01_21580</name>
</gene>
<evidence type="ECO:0000256" key="4">
    <source>
        <dbReference type="ARBA" id="ARBA00013208"/>
    </source>
</evidence>
<dbReference type="SUPFAM" id="SSF51306">
    <property type="entry name" value="LexA/Signal peptidase"/>
    <property type="match status" value="1"/>
</dbReference>
<comment type="caution">
    <text evidence="10">The sequence shown here is derived from an EMBL/GenBank/DDBJ whole genome shotgun (WGS) entry which is preliminary data.</text>
</comment>